<dbReference type="RefSeq" id="WP_109615280.1">
    <property type="nucleotide sequence ID" value="NZ_QGDO01000001.1"/>
</dbReference>
<name>A0A315ZEI2_SEDFL</name>
<comment type="caution">
    <text evidence="3">The sequence shown here is derived from an EMBL/GenBank/DDBJ whole genome shotgun (WGS) entry which is preliminary data.</text>
</comment>
<gene>
    <name evidence="3" type="ORF">BC781_10188</name>
</gene>
<organism evidence="3 4">
    <name type="scientific">Sediminitomix flava</name>
    <dbReference type="NCBI Taxonomy" id="379075"/>
    <lineage>
        <taxon>Bacteria</taxon>
        <taxon>Pseudomonadati</taxon>
        <taxon>Bacteroidota</taxon>
        <taxon>Cytophagia</taxon>
        <taxon>Cytophagales</taxon>
        <taxon>Flammeovirgaceae</taxon>
        <taxon>Sediminitomix</taxon>
    </lineage>
</organism>
<protein>
    <submittedName>
        <fullName evidence="3">Endonuclease/exonuclease/phosphatase family metal-dependent hydrolase</fullName>
    </submittedName>
</protein>
<keyword evidence="4" id="KW-1185">Reference proteome</keyword>
<evidence type="ECO:0000313" key="4">
    <source>
        <dbReference type="Proteomes" id="UP000245535"/>
    </source>
</evidence>
<feature type="domain" description="Endonuclease/exonuclease/phosphatase" evidence="2">
    <location>
        <begin position="131"/>
        <end position="340"/>
    </location>
</feature>
<dbReference type="SUPFAM" id="SSF56219">
    <property type="entry name" value="DNase I-like"/>
    <property type="match status" value="1"/>
</dbReference>
<feature type="transmembrane region" description="Helical" evidence="1">
    <location>
        <begin position="35"/>
        <end position="53"/>
    </location>
</feature>
<keyword evidence="1" id="KW-0472">Membrane</keyword>
<keyword evidence="3" id="KW-0540">Nuclease</keyword>
<dbReference type="OrthoDB" id="635146at2"/>
<evidence type="ECO:0000259" key="2">
    <source>
        <dbReference type="Pfam" id="PF03372"/>
    </source>
</evidence>
<evidence type="ECO:0000313" key="3">
    <source>
        <dbReference type="EMBL" id="PWJ43742.1"/>
    </source>
</evidence>
<reference evidence="3 4" key="1">
    <citation type="submission" date="2018-03" db="EMBL/GenBank/DDBJ databases">
        <title>Genomic Encyclopedia of Archaeal and Bacterial Type Strains, Phase II (KMG-II): from individual species to whole genera.</title>
        <authorList>
            <person name="Goeker M."/>
        </authorList>
    </citation>
    <scope>NUCLEOTIDE SEQUENCE [LARGE SCALE GENOMIC DNA]</scope>
    <source>
        <strain evidence="3 4">DSM 28229</strain>
    </source>
</reference>
<dbReference type="PANTHER" id="PTHR14859">
    <property type="entry name" value="CALCOFLUOR WHITE HYPERSENSITIVE PROTEIN PRECURSOR"/>
    <property type="match status" value="1"/>
</dbReference>
<proteinExistence type="predicted"/>
<keyword evidence="3" id="KW-0269">Exonuclease</keyword>
<dbReference type="Gene3D" id="3.60.10.10">
    <property type="entry name" value="Endonuclease/exonuclease/phosphatase"/>
    <property type="match status" value="1"/>
</dbReference>
<keyword evidence="3" id="KW-0255">Endonuclease</keyword>
<accession>A0A315ZEI2</accession>
<dbReference type="InterPro" id="IPR051916">
    <property type="entry name" value="GPI-anchor_lipid_remodeler"/>
</dbReference>
<sequence>MKSILRYALPILLLAFIIWDKLFPDLNEFGIALNYIMPFLSFSLLPYIFYFVLKRKWKTVFLALLTVILSIPFLQGVFSWTLFSENNPDFIKVLSYNTRVFNIYKHLSGNEDENIKGALSFGIEHPAQIKCFQEYFNAKDAEREYLRITKAFEDSSYFSHTHAFLKNHVDHEFGLAIFSKFEIVDRGIVPISSSRQTNGAIYADIKIRDNKVRVYNIHLESLGEKFPSKLLEPKVFIAFWQSFTDRYQKRVIQIQEIVDHVQNSPYPVILCGDLNDVPHAYSGRLLNQNLSSSFEKKGQGFGFTLNKDNLLFFRIDQQFFSEGLKIHDFKTLNHIKWSDHFPIEAEYSFK</sequence>
<evidence type="ECO:0000256" key="1">
    <source>
        <dbReference type="SAM" id="Phobius"/>
    </source>
</evidence>
<dbReference type="Pfam" id="PF03372">
    <property type="entry name" value="Exo_endo_phos"/>
    <property type="match status" value="1"/>
</dbReference>
<dbReference type="PANTHER" id="PTHR14859:SF15">
    <property type="entry name" value="ENDONUCLEASE_EXONUCLEASE_PHOSPHATASE DOMAIN-CONTAINING PROTEIN"/>
    <property type="match status" value="1"/>
</dbReference>
<feature type="transmembrane region" description="Helical" evidence="1">
    <location>
        <begin position="60"/>
        <end position="83"/>
    </location>
</feature>
<dbReference type="InterPro" id="IPR005135">
    <property type="entry name" value="Endo/exonuclease/phosphatase"/>
</dbReference>
<dbReference type="Proteomes" id="UP000245535">
    <property type="component" value="Unassembled WGS sequence"/>
</dbReference>
<dbReference type="GO" id="GO:0004519">
    <property type="term" value="F:endonuclease activity"/>
    <property type="evidence" value="ECO:0007669"/>
    <property type="project" value="UniProtKB-KW"/>
</dbReference>
<dbReference type="GO" id="GO:0006506">
    <property type="term" value="P:GPI anchor biosynthetic process"/>
    <property type="evidence" value="ECO:0007669"/>
    <property type="project" value="TreeGrafter"/>
</dbReference>
<keyword evidence="1" id="KW-1133">Transmembrane helix</keyword>
<dbReference type="EMBL" id="QGDO01000001">
    <property type="protein sequence ID" value="PWJ43742.1"/>
    <property type="molecule type" value="Genomic_DNA"/>
</dbReference>
<dbReference type="AlphaFoldDB" id="A0A315ZEI2"/>
<dbReference type="GO" id="GO:0016020">
    <property type="term" value="C:membrane"/>
    <property type="evidence" value="ECO:0007669"/>
    <property type="project" value="GOC"/>
</dbReference>
<dbReference type="GO" id="GO:0004527">
    <property type="term" value="F:exonuclease activity"/>
    <property type="evidence" value="ECO:0007669"/>
    <property type="project" value="UniProtKB-KW"/>
</dbReference>
<keyword evidence="1" id="KW-0812">Transmembrane</keyword>
<dbReference type="InterPro" id="IPR036691">
    <property type="entry name" value="Endo/exonu/phosph_ase_sf"/>
</dbReference>
<dbReference type="CDD" id="cd09084">
    <property type="entry name" value="EEP-2"/>
    <property type="match status" value="1"/>
</dbReference>
<keyword evidence="3" id="KW-0378">Hydrolase</keyword>